<evidence type="ECO:0000313" key="3">
    <source>
        <dbReference type="EMBL" id="CDW71972.1"/>
    </source>
</evidence>
<evidence type="ECO:0000256" key="1">
    <source>
        <dbReference type="SAM" id="MobiDB-lite"/>
    </source>
</evidence>
<evidence type="ECO:0000259" key="2">
    <source>
        <dbReference type="PROSITE" id="PS50020"/>
    </source>
</evidence>
<name>A0A077ZPT6_STYLE</name>
<keyword evidence="4" id="KW-1185">Reference proteome</keyword>
<gene>
    <name evidence="3" type="primary">Contig12682.g13545</name>
    <name evidence="3" type="ORF">STYLEM_923</name>
</gene>
<feature type="compositionally biased region" description="Acidic residues" evidence="1">
    <location>
        <begin position="850"/>
        <end position="860"/>
    </location>
</feature>
<feature type="compositionally biased region" description="Polar residues" evidence="1">
    <location>
        <begin position="1177"/>
        <end position="1215"/>
    </location>
</feature>
<feature type="region of interest" description="Disordered" evidence="1">
    <location>
        <begin position="1117"/>
        <end position="1215"/>
    </location>
</feature>
<feature type="compositionally biased region" description="Low complexity" evidence="1">
    <location>
        <begin position="1671"/>
        <end position="1687"/>
    </location>
</feature>
<feature type="compositionally biased region" description="Polar residues" evidence="1">
    <location>
        <begin position="1250"/>
        <end position="1266"/>
    </location>
</feature>
<protein>
    <submittedName>
        <fullName evidence="3">Ww domain containing protein</fullName>
    </submittedName>
</protein>
<feature type="compositionally biased region" description="Acidic residues" evidence="1">
    <location>
        <begin position="868"/>
        <end position="877"/>
    </location>
</feature>
<feature type="compositionally biased region" description="Polar residues" evidence="1">
    <location>
        <begin position="1"/>
        <end position="28"/>
    </location>
</feature>
<dbReference type="EMBL" id="CCKQ01000872">
    <property type="protein sequence ID" value="CDW71972.1"/>
    <property type="molecule type" value="Genomic_DNA"/>
</dbReference>
<dbReference type="InterPro" id="IPR036020">
    <property type="entry name" value="WW_dom_sf"/>
</dbReference>
<feature type="compositionally biased region" description="Polar residues" evidence="1">
    <location>
        <begin position="1696"/>
        <end position="1705"/>
    </location>
</feature>
<accession>A0A077ZPT6</accession>
<feature type="compositionally biased region" description="Basic and acidic residues" evidence="1">
    <location>
        <begin position="1287"/>
        <end position="1297"/>
    </location>
</feature>
<feature type="compositionally biased region" description="Basic and acidic residues" evidence="1">
    <location>
        <begin position="1140"/>
        <end position="1155"/>
    </location>
</feature>
<dbReference type="InterPro" id="IPR001202">
    <property type="entry name" value="WW_dom"/>
</dbReference>
<dbReference type="Proteomes" id="UP000039865">
    <property type="component" value="Unassembled WGS sequence"/>
</dbReference>
<reference evidence="3 4" key="1">
    <citation type="submission" date="2014-06" db="EMBL/GenBank/DDBJ databases">
        <authorList>
            <person name="Swart Estienne"/>
        </authorList>
    </citation>
    <scope>NUCLEOTIDE SEQUENCE [LARGE SCALE GENOMIC DNA]</scope>
    <source>
        <strain evidence="3 4">130c</strain>
    </source>
</reference>
<feature type="region of interest" description="Disordered" evidence="1">
    <location>
        <begin position="1671"/>
        <end position="1705"/>
    </location>
</feature>
<dbReference type="Gene3D" id="2.20.70.10">
    <property type="match status" value="1"/>
</dbReference>
<dbReference type="InParanoid" id="A0A077ZPT6"/>
<dbReference type="SUPFAM" id="SSF51045">
    <property type="entry name" value="WW domain"/>
    <property type="match status" value="1"/>
</dbReference>
<feature type="region of interest" description="Disordered" evidence="1">
    <location>
        <begin position="1250"/>
        <end position="1321"/>
    </location>
</feature>
<evidence type="ECO:0000313" key="4">
    <source>
        <dbReference type="Proteomes" id="UP000039865"/>
    </source>
</evidence>
<dbReference type="PROSITE" id="PS50020">
    <property type="entry name" value="WW_DOMAIN_2"/>
    <property type="match status" value="1"/>
</dbReference>
<dbReference type="PROSITE" id="PS01159">
    <property type="entry name" value="WW_DOMAIN_1"/>
    <property type="match status" value="1"/>
</dbReference>
<organism evidence="3 4">
    <name type="scientific">Stylonychia lemnae</name>
    <name type="common">Ciliate</name>
    <dbReference type="NCBI Taxonomy" id="5949"/>
    <lineage>
        <taxon>Eukaryota</taxon>
        <taxon>Sar</taxon>
        <taxon>Alveolata</taxon>
        <taxon>Ciliophora</taxon>
        <taxon>Intramacronucleata</taxon>
        <taxon>Spirotrichea</taxon>
        <taxon>Stichotrichia</taxon>
        <taxon>Sporadotrichida</taxon>
        <taxon>Oxytrichidae</taxon>
        <taxon>Stylonychinae</taxon>
        <taxon>Stylonychia</taxon>
    </lineage>
</organism>
<sequence>MTERVNSQLNPLAHQSSTQIQQINSADVSKNSSKLKKPLQKPSQELLNSTIIKHTRVPLKNKPYEVMRFKAKAQAKNNTAKPRQKNISIPMPEVLNIVNEIGYDLENDDQQYFWFLKRILVQELPQGWVKETSMMGEAYYHNEQLNVTTFKHPYIKHYRKLFNKIVQNKKYTFHLVREDLEINKTVSTRSKRATFMTRLKQSVVKLADNQIIQVKVYGEQDIKDLKTMLVTLQSKSDQQYQKIAEIQSLSKALTFYEKIVGIDIKKPPYYLKNNPTYLQITPEELIKLGIQYKIDLKTEIDLLWIPRMIQCLPLPPFWKKFQTEFQADQNSLDDMNQQIYYKDLESNTKINFHPSSLFIIKLINKARLDKIDAGISQFLNPKQGNRNGKEKQRKLSSIKANTVALQNIDIKFMDNLNRIYKCSGKDLYEFAYESLNLETKALEDVFEYEQSQADRELILLSEIFQTQVSQFIHEKQLTDYEIRALAEQCKLSASRDTYLYKTLYEFLAQKYQEQDENLKNYESKKTNDSKSTNSDIPKVWIFRQAIEGSYYWIEKSTKEMSTVYPFLRELRRLIEEIKVTNAAVEQYVSTKSQIKVLKKVENYLRLKQYSTCYIDRLIKSNLEDQPAAEYSEDEDKQQEEREFDEQDFLDKVMRDLNIEDDITKEQLLQWMFSWPYEMSDQFFEQKEQIKLKIEEDLQLIREKSLIRKQTLDRMIKKITVINRIGKAFGGKIQQNNIPIMSESAVRKLQEEELLQKIKKTKAVIGVSDIRIRKKLRVLLSNAMQDEQEREKLQGIELLEIEFFESNQKKKQEMLKEQLKKQLGLDVSEIDEDLDEEGSVTQDNIQKMTISEDENEDDSESDNNNNEFQDGDMDEPADDSFTFKGPTNGQEDEKKQDDQDDEPVPEDLHIHDSIPIDMEDKDSILGNIEKDLVNSNLIDETIEQRRKRLENQMIQNKLKELTESSAFIKRVRRKINQQNISKTQDELKKKIIKLKMMHLRVANEELSSPLSINSKHDDFDFLSEIVRVQENVSSSDDSFRDESSVSIVPKISEVDSLYEISHDSEFLEHIQGFENEMDSQMKKEQSITNKFSNKKLTLKENQFYDDFEEIKRIERQINQRRKTGSSGYGKSRMSKNSILYESKESPELRTIKEGSLKRQSSMRLEQSDKSSEAKGIIPNQSPLRISNQNSREQTPLLSDQRTMSRQSSQIDSKGDNSFNINLIKLGQQNRQASFKDINKQKSLSQYSNDLSGNFDSFSERNLPNLESQKSRRNYLTSKLEKVDEEQEMGSRNESKIEGMKSPSLSNPKRSIDSPTRRRLSTQHHINQIRELKRISNSDHNAFIRSQSTKSIKDKSQEILETLVEDDEFERFMNNIKVFKDDIQQDIVEEELDDYSKFILNYYKETVGIPSQTKEQLKLCTKFSQSLNIDSILFTAQKIGIKVLATRETDLLWIAQEFLVHPNPNSLDFQGQKPSENPIEKIKNYYFQQLVQEQRSIRVENISQQVKGPEELEKYMQENSWMTIYEKGEYYKYNFQTKEKELLNLNTNNNSLERRPSIDNTGKVQFQAQMGSGLLSFLRKKGLVVNPPGGLGGILGGNNDQQQNPSQNVGAGQPQVNSISLALGQIKAAIQIQPQGNTDIKDQPIQAVSQAQSDFMRQLMMGQIKTSNVISNFSASQNSNNNFDQQSNDYKLPKRENSQPISVSSDTSRSIQQNYGIGFASQVNIQNRENLKNIDINAIQQYQHQTKKPTEMELLKVQSDIQPQTHYDSVKNSKSNSFFPANIALKSNPSMQDLNSYGLNDETQQYLNNIMKNMEMARTSNMEMRKLASRGLSNISQNQNKRVKVGSVSHKRISNQAQIQQELEFEELIKPVRNIKRIILNPQESYNRMQIQQIEASKTMNDFSEYQHTFCSKFLDKHLSSQYLSPLNDMNQTLENSSNFNSKIFKRLRDNVKLKSMSYLTQRQFQERLDRVQEETEFEKDAYQKKLDMAQSIVSTIPYNYNKLLRDSQTLRQDFLFKTAQKGIVIDTRQRILSQQSKRLQINGSQSARELNIGNNFRNMSPKSLVRWGMKSNLNYQMAKKTGIIRSTQSKTSYSKLRRNQEDKMVFSKVQL</sequence>
<proteinExistence type="predicted"/>
<feature type="region of interest" description="Disordered" evidence="1">
    <location>
        <begin position="849"/>
        <end position="916"/>
    </location>
</feature>
<feature type="region of interest" description="Disordered" evidence="1">
    <location>
        <begin position="1"/>
        <end position="41"/>
    </location>
</feature>
<feature type="domain" description="WW" evidence="2">
    <location>
        <begin position="122"/>
        <end position="155"/>
    </location>
</feature>